<dbReference type="InterPro" id="IPR017981">
    <property type="entry name" value="GPCR_2-like_7TM"/>
</dbReference>
<evidence type="ECO:0000259" key="6">
    <source>
        <dbReference type="PROSITE" id="PS50261"/>
    </source>
</evidence>
<dbReference type="GO" id="GO:0007166">
    <property type="term" value="P:cell surface receptor signaling pathway"/>
    <property type="evidence" value="ECO:0007669"/>
    <property type="project" value="InterPro"/>
</dbReference>
<feature type="transmembrane region" description="Helical" evidence="5">
    <location>
        <begin position="576"/>
        <end position="600"/>
    </location>
</feature>
<sequence length="845" mass="94046">MNLVDDAFHEATEGIDPSQFSCVQPAGNLRYNNNYWMVSQCDVRWSNEEMKAKCEGQAMDEDPLTSMPVEYLKSITFKNVYCAVCNYKDISGITPWEIDATCLSEEYSNLSRSEFSAQQIGEIMKDCLIWKFQSPFSPTAARQCKNSEIVTCDVNPKNETMVLLAQACESYTGVISIYKNPHCFMCNKALVYNQTMDRIYLSLIDMECPPFTTGGVIVPPKIPVPSYPISVLFDFSSVEGLSSQEPLIDHYCRDNQIFDTFNKLCINLTCPVGYGLINATCQRLLATPHCSFKDAIPILIEVECMYNVGDMSNCHPDMRLHDYVISLINGNYVSPMNLTISRFTAEIKGNGSLTICTQTLDIWGYLGINIDVSQENLDSVFLSTNQQSSAVNDVCSNMTFMIYIGCSNINESCSNRILSTDKFMKSYDNATGQVFFVGETKYSLLESRYVTEYDITSSEMMNLKREILTGCDVPSETCALVSQNISLFVDLGNGSYLYSPLNRTLAPNDYLDVGNDTIFVCSYVLVSEQSSAGFLRFTSAQSILSTIGISLSIIALIGTFVTYLKLNLIRKATSNTLIMSLCITLIFAQSIILFGGLAVMNSNACLSFAILGHFMWIAVFSHTTALAFDLHRRFGIATKFGRNDEGAAVLSRFLLFAWGCPILVVGPCLGIYFSGIKLPHFNFTYKTVTCWIGDGMANVYVFGIPVASLLVVNLILFVMVVAGLHHMRMSPVNKHKSTDSNMSADLLIYIKMSTLLGFTWVFGFVTAFANVTALWYIFIILNSLQGVYIFIAFICNKRVFKLWRDSCTCLGRVSSTSSSKSRATSSDMATMKKIELKTTTSESTL</sequence>
<dbReference type="InterPro" id="IPR053231">
    <property type="entry name" value="GPCR_LN-TM7"/>
</dbReference>
<evidence type="ECO:0000256" key="4">
    <source>
        <dbReference type="ARBA" id="ARBA00023136"/>
    </source>
</evidence>
<keyword evidence="4 5" id="KW-0472">Membrane</keyword>
<dbReference type="AlphaFoldDB" id="A0A7M7HHZ6"/>
<dbReference type="Gene3D" id="1.20.1070.10">
    <property type="entry name" value="Rhodopsin 7-helix transmembrane proteins"/>
    <property type="match status" value="1"/>
</dbReference>
<reference evidence="7" key="2">
    <citation type="submission" date="2021-01" db="UniProtKB">
        <authorList>
            <consortium name="EnsemblMetazoa"/>
        </authorList>
    </citation>
    <scope>IDENTIFICATION</scope>
</reference>
<dbReference type="EnsemblMetazoa" id="XM_011662187">
    <property type="protein sequence ID" value="XP_011660489"/>
    <property type="gene ID" value="LOC105436557"/>
</dbReference>
<feature type="transmembrane region" description="Helical" evidence="5">
    <location>
        <begin position="746"/>
        <end position="768"/>
    </location>
</feature>
<keyword evidence="2 5" id="KW-0812">Transmembrane</keyword>
<comment type="subcellular location">
    <subcellularLocation>
        <location evidence="1">Membrane</location>
        <topology evidence="1">Multi-pass membrane protein</topology>
    </subcellularLocation>
</comment>
<feature type="transmembrane region" description="Helical" evidence="5">
    <location>
        <begin position="543"/>
        <end position="564"/>
    </location>
</feature>
<dbReference type="PROSITE" id="PS50261">
    <property type="entry name" value="G_PROTEIN_RECEP_F2_4"/>
    <property type="match status" value="1"/>
</dbReference>
<dbReference type="OrthoDB" id="6134459at2759"/>
<keyword evidence="3 5" id="KW-1133">Transmembrane helix</keyword>
<protein>
    <recommendedName>
        <fullName evidence="6">G-protein coupled receptors family 2 profile 2 domain-containing protein</fullName>
    </recommendedName>
</protein>
<proteinExistence type="predicted"/>
<organism evidence="7 8">
    <name type="scientific">Strongylocentrotus purpuratus</name>
    <name type="common">Purple sea urchin</name>
    <dbReference type="NCBI Taxonomy" id="7668"/>
    <lineage>
        <taxon>Eukaryota</taxon>
        <taxon>Metazoa</taxon>
        <taxon>Echinodermata</taxon>
        <taxon>Eleutherozoa</taxon>
        <taxon>Echinozoa</taxon>
        <taxon>Echinoidea</taxon>
        <taxon>Euechinoidea</taxon>
        <taxon>Echinacea</taxon>
        <taxon>Camarodonta</taxon>
        <taxon>Echinidea</taxon>
        <taxon>Strongylocentrotidae</taxon>
        <taxon>Strongylocentrotus</taxon>
    </lineage>
</organism>
<dbReference type="CDD" id="cd15039">
    <property type="entry name" value="7tmB3_Methuselah-like"/>
    <property type="match status" value="1"/>
</dbReference>
<feature type="transmembrane region" description="Helical" evidence="5">
    <location>
        <begin position="649"/>
        <end position="673"/>
    </location>
</feature>
<feature type="transmembrane region" description="Helical" evidence="5">
    <location>
        <begin position="606"/>
        <end position="628"/>
    </location>
</feature>
<keyword evidence="8" id="KW-1185">Reference proteome</keyword>
<dbReference type="GeneID" id="105436557"/>
<feature type="domain" description="G-protein coupled receptors family 2 profile 2" evidence="6">
    <location>
        <begin position="541"/>
        <end position="797"/>
    </location>
</feature>
<dbReference type="GO" id="GO:0016020">
    <property type="term" value="C:membrane"/>
    <property type="evidence" value="ECO:0007669"/>
    <property type="project" value="UniProtKB-SubCell"/>
</dbReference>
<evidence type="ECO:0000313" key="7">
    <source>
        <dbReference type="EnsemblMetazoa" id="XP_011660489"/>
    </source>
</evidence>
<evidence type="ECO:0000256" key="2">
    <source>
        <dbReference type="ARBA" id="ARBA00022692"/>
    </source>
</evidence>
<dbReference type="KEGG" id="spu:105436557"/>
<dbReference type="GO" id="GO:0004930">
    <property type="term" value="F:G protein-coupled receptor activity"/>
    <property type="evidence" value="ECO:0007669"/>
    <property type="project" value="InterPro"/>
</dbReference>
<dbReference type="InParanoid" id="A0A7M7HHZ6"/>
<evidence type="ECO:0000313" key="8">
    <source>
        <dbReference type="Proteomes" id="UP000007110"/>
    </source>
</evidence>
<feature type="transmembrane region" description="Helical" evidence="5">
    <location>
        <begin position="774"/>
        <end position="795"/>
    </location>
</feature>
<dbReference type="Proteomes" id="UP000007110">
    <property type="component" value="Unassembled WGS sequence"/>
</dbReference>
<dbReference type="PANTHER" id="PTHR45902:SF1">
    <property type="entry name" value="LATROPHILIN RECEPTOR-LIKE PROTEIN A"/>
    <property type="match status" value="1"/>
</dbReference>
<feature type="transmembrane region" description="Helical" evidence="5">
    <location>
        <begin position="699"/>
        <end position="725"/>
    </location>
</feature>
<evidence type="ECO:0000256" key="5">
    <source>
        <dbReference type="SAM" id="Phobius"/>
    </source>
</evidence>
<dbReference type="Pfam" id="PF00002">
    <property type="entry name" value="7tm_2"/>
    <property type="match status" value="1"/>
</dbReference>
<dbReference type="PRINTS" id="PR00249">
    <property type="entry name" value="GPCRSECRETIN"/>
</dbReference>
<dbReference type="PANTHER" id="PTHR45902">
    <property type="entry name" value="LATROPHILIN RECEPTOR-LIKE PROTEIN A"/>
    <property type="match status" value="1"/>
</dbReference>
<accession>A0A7M7HHZ6</accession>
<evidence type="ECO:0000256" key="1">
    <source>
        <dbReference type="ARBA" id="ARBA00004141"/>
    </source>
</evidence>
<dbReference type="InterPro" id="IPR000832">
    <property type="entry name" value="GPCR_2_secretin-like"/>
</dbReference>
<reference evidence="8" key="1">
    <citation type="submission" date="2015-02" db="EMBL/GenBank/DDBJ databases">
        <title>Genome sequencing for Strongylocentrotus purpuratus.</title>
        <authorList>
            <person name="Murali S."/>
            <person name="Liu Y."/>
            <person name="Vee V."/>
            <person name="English A."/>
            <person name="Wang M."/>
            <person name="Skinner E."/>
            <person name="Han Y."/>
            <person name="Muzny D.M."/>
            <person name="Worley K.C."/>
            <person name="Gibbs R.A."/>
        </authorList>
    </citation>
    <scope>NUCLEOTIDE SEQUENCE</scope>
</reference>
<evidence type="ECO:0000256" key="3">
    <source>
        <dbReference type="ARBA" id="ARBA00022989"/>
    </source>
</evidence>
<dbReference type="RefSeq" id="XP_011660489.2">
    <property type="nucleotide sequence ID" value="XM_011662187.2"/>
</dbReference>
<dbReference type="OMA" id="ITHASWL"/>
<name>A0A7M7HHZ6_STRPU</name>